<dbReference type="RefSeq" id="XP_015873565.1">
    <property type="nucleotide sequence ID" value="XM_016018079.2"/>
</dbReference>
<keyword evidence="10" id="KW-1185">Reference proteome</keyword>
<protein>
    <submittedName>
        <fullName evidence="11 12">Probable disease resistance protein At4g27220</fullName>
    </submittedName>
</protein>
<evidence type="ECO:0000256" key="4">
    <source>
        <dbReference type="ARBA" id="ARBA00022741"/>
    </source>
</evidence>
<dbReference type="Pfam" id="PF12799">
    <property type="entry name" value="LRR_4"/>
    <property type="match status" value="1"/>
</dbReference>
<evidence type="ECO:0000256" key="2">
    <source>
        <dbReference type="ARBA" id="ARBA00022614"/>
    </source>
</evidence>
<proteinExistence type="inferred from homology"/>
<dbReference type="Gene3D" id="3.40.50.300">
    <property type="entry name" value="P-loop containing nucleotide triphosphate hydrolases"/>
    <property type="match status" value="1"/>
</dbReference>
<keyword evidence="2" id="KW-0433">Leucine-rich repeat</keyword>
<feature type="domain" description="Disease resistance protein At4g27190-like leucine-rich repeats" evidence="9">
    <location>
        <begin position="939"/>
        <end position="1068"/>
    </location>
</feature>
<evidence type="ECO:0000313" key="12">
    <source>
        <dbReference type="RefSeq" id="XP_015873565.1"/>
    </source>
</evidence>
<feature type="domain" description="Disease resistance protein At4g27190-like leucine-rich repeats" evidence="9">
    <location>
        <begin position="1093"/>
        <end position="1224"/>
    </location>
</feature>
<dbReference type="InterPro" id="IPR032675">
    <property type="entry name" value="LRR_dom_sf"/>
</dbReference>
<evidence type="ECO:0000259" key="9">
    <source>
        <dbReference type="Pfam" id="PF23247"/>
    </source>
</evidence>
<dbReference type="Proteomes" id="UP001652623">
    <property type="component" value="Chromosome 10"/>
</dbReference>
<dbReference type="Gene3D" id="3.80.10.10">
    <property type="entry name" value="Ribonuclease Inhibitor"/>
    <property type="match status" value="3"/>
</dbReference>
<evidence type="ECO:0000256" key="6">
    <source>
        <dbReference type="ARBA" id="ARBA00022840"/>
    </source>
</evidence>
<dbReference type="InterPro" id="IPR003591">
    <property type="entry name" value="Leu-rich_rpt_typical-subtyp"/>
</dbReference>
<evidence type="ECO:0000256" key="1">
    <source>
        <dbReference type="ARBA" id="ARBA00008894"/>
    </source>
</evidence>
<keyword evidence="6" id="KW-0067">ATP-binding</keyword>
<dbReference type="GO" id="GO:0006952">
    <property type="term" value="P:defense response"/>
    <property type="evidence" value="ECO:0007669"/>
    <property type="project" value="UniProtKB-KW"/>
</dbReference>
<evidence type="ECO:0000256" key="7">
    <source>
        <dbReference type="SAM" id="Coils"/>
    </source>
</evidence>
<evidence type="ECO:0000256" key="3">
    <source>
        <dbReference type="ARBA" id="ARBA00022737"/>
    </source>
</evidence>
<dbReference type="InterPro" id="IPR025875">
    <property type="entry name" value="Leu-rich_rpt_4"/>
</dbReference>
<dbReference type="RefSeq" id="XP_024926739.1">
    <property type="nucleotide sequence ID" value="XM_025070971.1"/>
</dbReference>
<evidence type="ECO:0000313" key="11">
    <source>
        <dbReference type="RefSeq" id="XP_015873564.1"/>
    </source>
</evidence>
<dbReference type="InterPro" id="IPR050905">
    <property type="entry name" value="Plant_NBS-LRR"/>
</dbReference>
<feature type="coiled-coil region" evidence="7">
    <location>
        <begin position="26"/>
        <end position="53"/>
    </location>
</feature>
<dbReference type="RefSeq" id="XP_015873564.1">
    <property type="nucleotide sequence ID" value="XM_016018078.2"/>
</dbReference>
<keyword evidence="7" id="KW-0175">Coiled coil</keyword>
<dbReference type="GO" id="GO:0005524">
    <property type="term" value="F:ATP binding"/>
    <property type="evidence" value="ECO:0007669"/>
    <property type="project" value="UniProtKB-KW"/>
</dbReference>
<keyword evidence="4" id="KW-0547">Nucleotide-binding</keyword>
<dbReference type="Gene3D" id="1.10.8.430">
    <property type="entry name" value="Helical domain of apoptotic protease-activating factors"/>
    <property type="match status" value="1"/>
</dbReference>
<keyword evidence="3" id="KW-0677">Repeat</keyword>
<dbReference type="FunFam" id="3.40.50.300:FF:001091">
    <property type="entry name" value="Probable disease resistance protein At1g61300"/>
    <property type="match status" value="1"/>
</dbReference>
<accession>A0A6P3Z723</accession>
<dbReference type="InterPro" id="IPR002182">
    <property type="entry name" value="NB-ARC"/>
</dbReference>
<organism evidence="10 11">
    <name type="scientific">Ziziphus jujuba</name>
    <name type="common">Chinese jujube</name>
    <name type="synonym">Ziziphus sativa</name>
    <dbReference type="NCBI Taxonomy" id="326968"/>
    <lineage>
        <taxon>Eukaryota</taxon>
        <taxon>Viridiplantae</taxon>
        <taxon>Streptophyta</taxon>
        <taxon>Embryophyta</taxon>
        <taxon>Tracheophyta</taxon>
        <taxon>Spermatophyta</taxon>
        <taxon>Magnoliopsida</taxon>
        <taxon>eudicotyledons</taxon>
        <taxon>Gunneridae</taxon>
        <taxon>Pentapetalae</taxon>
        <taxon>rosids</taxon>
        <taxon>fabids</taxon>
        <taxon>Rosales</taxon>
        <taxon>Rhamnaceae</taxon>
        <taxon>Paliureae</taxon>
        <taxon>Ziziphus</taxon>
    </lineage>
</organism>
<name>A0A6P3Z723_ZIZJJ</name>
<evidence type="ECO:0000313" key="13">
    <source>
        <dbReference type="RefSeq" id="XP_024926739.1"/>
    </source>
</evidence>
<dbReference type="RefSeq" id="XP_024926740.1">
    <property type="nucleotide sequence ID" value="XM_025070972.1"/>
</dbReference>
<dbReference type="Pfam" id="PF23247">
    <property type="entry name" value="LRR_RPS2"/>
    <property type="match status" value="3"/>
</dbReference>
<evidence type="ECO:0000256" key="5">
    <source>
        <dbReference type="ARBA" id="ARBA00022821"/>
    </source>
</evidence>
<dbReference type="SUPFAM" id="SSF52540">
    <property type="entry name" value="P-loop containing nucleoside triphosphate hydrolases"/>
    <property type="match status" value="1"/>
</dbReference>
<feature type="domain" description="Disease resistance protein At4g27190-like leucine-rich repeats" evidence="9">
    <location>
        <begin position="809"/>
        <end position="923"/>
    </location>
</feature>
<dbReference type="PANTHER" id="PTHR33463:SF198">
    <property type="entry name" value="RPP4C3"/>
    <property type="match status" value="1"/>
</dbReference>
<gene>
    <name evidence="11 12 13 14" type="primary">LOC107410629</name>
</gene>
<dbReference type="PRINTS" id="PR00364">
    <property type="entry name" value="DISEASERSIST"/>
</dbReference>
<evidence type="ECO:0000313" key="14">
    <source>
        <dbReference type="RefSeq" id="XP_024926740.1"/>
    </source>
</evidence>
<dbReference type="InterPro" id="IPR057135">
    <property type="entry name" value="At4g27190-like_LRR"/>
</dbReference>
<dbReference type="GeneID" id="107410629"/>
<comment type="similarity">
    <text evidence="1">Belongs to the disease resistance NB-LRR family.</text>
</comment>
<keyword evidence="5" id="KW-0611">Plant defense</keyword>
<reference evidence="11 12" key="1">
    <citation type="submission" date="2025-04" db="UniProtKB">
        <authorList>
            <consortium name="RefSeq"/>
        </authorList>
    </citation>
    <scope>IDENTIFICATION</scope>
    <source>
        <tissue evidence="11 12">In vitro plantlets</tissue>
    </source>
</reference>
<evidence type="ECO:0000313" key="10">
    <source>
        <dbReference type="Proteomes" id="UP001652623"/>
    </source>
</evidence>
<dbReference type="InterPro" id="IPR042197">
    <property type="entry name" value="Apaf_helical"/>
</dbReference>
<evidence type="ECO:0000259" key="8">
    <source>
        <dbReference type="Pfam" id="PF00931"/>
    </source>
</evidence>
<dbReference type="PANTHER" id="PTHR33463">
    <property type="entry name" value="NB-ARC DOMAIN-CONTAINING PROTEIN-RELATED"/>
    <property type="match status" value="1"/>
</dbReference>
<dbReference type="KEGG" id="zju:107410629"/>
<dbReference type="GO" id="GO:0043531">
    <property type="term" value="F:ADP binding"/>
    <property type="evidence" value="ECO:0007669"/>
    <property type="project" value="InterPro"/>
</dbReference>
<feature type="domain" description="NB-ARC" evidence="8">
    <location>
        <begin position="160"/>
        <end position="321"/>
    </location>
</feature>
<sequence>MEAIISIVSELGQYMVSPVLHHLGYLFRYKKNIDELRNEIRRLKYVKDRLQHAVDDATMKGDEIEVEVQTWLTKVCGICEETEKYLEHEGQANTKCSSIGSFPNLALRHRISRKAKKMKEAIFSEIQNGNRFDKVSYRPVLERIVDVKGYEAFETRTPILREIMEALKDPNVSMVGLFGMGGVGKTMLAKEVARRTKEENVFTHVVVATVSQTPNYKKFQLEIGDRLGLEFTEKCLSARGDRLRHRLRPEKKMLIIVDDVWEKLDLHDVGISFGDDQKGCKILLTSRFQDVLCNDMGVEKNFKIELLSEDEARSLFGKIVGDFVKNFDLQPLATQIVRECACLPIAITTVANALKNKSYPVWKDALQELKMSNPTNIKGMHANVYSTIKLSYNFLGSEEAKSLLLLCSLHEEDANITLNYLVKYGVGLGMFQGITKLEEARNRVLTLFESLKSSCLLLDGDYADTVKMHDVVRDVITSIGSKERQIYNIGSVAEINECLKKKKLKESYAISLLSTNVDKLPDRMECPLLEFFFINSINQSLEIPDNFFQETKELQVLDLTFLCFERLPSSLCFLQNLQTLCLFQCKLGDISLLGELKNLEILDLSRTNIKQLPEQIGQLTNLRLLDLRCCYDLEVIQPNIISNLQRLEELNMKASFTKWEIEGVNAEQSNANIRELKHLSHLTTLYMHIPHVNIVPEDLFSEKLERFNILVGDVFWYDKHGRSNPRTMLKLKLNKSCLLDKHGLKLLLERSEELYLDGIEGVNNVVYELHKEGFPRLKHLEFENNTEIRYILQPMEEIVLCSAFPSLESLYLNKLIVLENIFHGKLTAGSFGKLKSITVIKCDRLKSIFSLPIVKQLEEIEVSECKIMQEIVTCGNEHEAHSANNVADDVIVFTQLHSLILQSLPNLIQFFQSESREGHLFANVSMPLFNGKIQFPNLEVLELFSLSFTKIWNDQFPERFYTNKLTRLTVQSCGKLKNLISYSICKSLVHLKNLEVSDCDIIKEVIGTQESGDKGKLENICLPNLESLILLNLPNLNRFCSGNCIECPSLLKLRIENCCKLRTFISNSTDEPEEMDSPAKLPLFNDKVILANLEELTVDWGEVMSEIWHGQSPAASFCKLKVLHLSCSRYKPVVFSIEHIYRLQNLENLCLSGVLLKEIYCHKGLGAGPAGIPICLSALKLSRLPNLLHLLTEEVQKDKAFRNLRILDVIRCGRLKSLVPSSMSFQYLTALRVSECHALKNLLALSTATSLSQLTRLSITDCKGIIEIVANEGGDTNAEIVFDNLKILALHHLPSLTSFYSGNSSLKFPCLEKVVVSQCPEMRSFSCGIIDSRKVNSIVIEIEKEWIWEHENIEWYSEPENIEWYFEYIEYDKPIKQLWEGDINATVHKLWEDHHPVTALQRLFTEADVQNYEEEACSSSFECRI</sequence>
<dbReference type="Pfam" id="PF00931">
    <property type="entry name" value="NB-ARC"/>
    <property type="match status" value="1"/>
</dbReference>
<dbReference type="SUPFAM" id="SSF52058">
    <property type="entry name" value="L domain-like"/>
    <property type="match status" value="2"/>
</dbReference>
<dbReference type="InterPro" id="IPR027417">
    <property type="entry name" value="P-loop_NTPase"/>
</dbReference>
<dbReference type="SMART" id="SM00369">
    <property type="entry name" value="LRR_TYP"/>
    <property type="match status" value="2"/>
</dbReference>